<reference evidence="2 3" key="1">
    <citation type="submission" date="2020-01" db="EMBL/GenBank/DDBJ databases">
        <authorList>
            <person name="Gulvik C.A."/>
            <person name="Batra D.G."/>
        </authorList>
    </citation>
    <scope>NUCLEOTIDE SEQUENCE [LARGE SCALE GENOMIC DNA]</scope>
    <source>
        <strain evidence="2 3">W9323</strain>
    </source>
</reference>
<name>A0A7D4BJK2_9BACL</name>
<gene>
    <name evidence="2" type="ORF">GXN76_07575</name>
</gene>
<organism evidence="2 3">
    <name type="scientific">Kroppenstedtia pulmonis</name>
    <dbReference type="NCBI Taxonomy" id="1380685"/>
    <lineage>
        <taxon>Bacteria</taxon>
        <taxon>Bacillati</taxon>
        <taxon>Bacillota</taxon>
        <taxon>Bacilli</taxon>
        <taxon>Bacillales</taxon>
        <taxon>Thermoactinomycetaceae</taxon>
        <taxon>Kroppenstedtia</taxon>
    </lineage>
</organism>
<keyword evidence="1" id="KW-0472">Membrane</keyword>
<dbReference type="AlphaFoldDB" id="A0A7D4BJK2"/>
<proteinExistence type="predicted"/>
<dbReference type="EMBL" id="CP048104">
    <property type="protein sequence ID" value="QKG84350.1"/>
    <property type="molecule type" value="Genomic_DNA"/>
</dbReference>
<protein>
    <recommendedName>
        <fullName evidence="4">Sporulation protein YpjB</fullName>
    </recommendedName>
</protein>
<dbReference type="KEGG" id="kpul:GXN76_07575"/>
<keyword evidence="1" id="KW-1133">Transmembrane helix</keyword>
<dbReference type="RefSeq" id="WP_173221965.1">
    <property type="nucleotide sequence ID" value="NZ_CP048104.1"/>
</dbReference>
<feature type="transmembrane region" description="Helical" evidence="1">
    <location>
        <begin position="238"/>
        <end position="258"/>
    </location>
</feature>
<sequence>MFFRAVSVLLLACIWWTGGTYLAWADHIEPDPQVRQWAKQANQVEQKVVKEEWAEAREELRKLADQFSGSDLTRIDLTVEGLGALSESLVEADQQLNRVMIQPKELARAVERVHLAFDALAQPHQPLWHRYEGMFRDQMNQVRSNLRRERHKEARQSIETILQYYKQIRPALVVIRSPSTVEKVDALMTFLKKEGAKQKLEPGTVESALDQWAKMIPPLFYGSEEEVVALAGTDPPPLVIALATLGGFIAMVLGYVVWLKFRDQHIRVVERE</sequence>
<evidence type="ECO:0008006" key="4">
    <source>
        <dbReference type="Google" id="ProtNLM"/>
    </source>
</evidence>
<dbReference type="InterPro" id="IPR014231">
    <property type="entry name" value="Spore_YpjB"/>
</dbReference>
<evidence type="ECO:0000313" key="3">
    <source>
        <dbReference type="Proteomes" id="UP000503088"/>
    </source>
</evidence>
<evidence type="ECO:0000256" key="1">
    <source>
        <dbReference type="SAM" id="Phobius"/>
    </source>
</evidence>
<evidence type="ECO:0000313" key="2">
    <source>
        <dbReference type="EMBL" id="QKG84350.1"/>
    </source>
</evidence>
<keyword evidence="3" id="KW-1185">Reference proteome</keyword>
<keyword evidence="1" id="KW-0812">Transmembrane</keyword>
<accession>A0A7D4BJK2</accession>
<dbReference type="Proteomes" id="UP000503088">
    <property type="component" value="Chromosome"/>
</dbReference>
<dbReference type="Pfam" id="PF09577">
    <property type="entry name" value="Spore_YpjB"/>
    <property type="match status" value="1"/>
</dbReference>